<dbReference type="VEuPathDB" id="TriTrypDB:TcCLB.509365.50"/>
<proteinExistence type="predicted"/>
<dbReference type="Proteomes" id="UP000246078">
    <property type="component" value="Unassembled WGS sequence"/>
</dbReference>
<dbReference type="AlphaFoldDB" id="A0A2V2UQ40"/>
<feature type="region of interest" description="Disordered" evidence="1">
    <location>
        <begin position="100"/>
        <end position="122"/>
    </location>
</feature>
<reference evidence="2 3" key="1">
    <citation type="journal article" date="2018" name="Microb. Genom.">
        <title>Expanding an expanded genome: long-read sequencing of Trypanosoma cruzi.</title>
        <authorList>
            <person name="Berna L."/>
            <person name="Rodriguez M."/>
            <person name="Chiribao M.L."/>
            <person name="Parodi-Talice A."/>
            <person name="Pita S."/>
            <person name="Rijo G."/>
            <person name="Alvarez-Valin F."/>
            <person name="Robello C."/>
        </authorList>
    </citation>
    <scope>NUCLEOTIDE SEQUENCE [LARGE SCALE GENOMIC DNA]</scope>
    <source>
        <strain evidence="2 3">TCC</strain>
    </source>
</reference>
<protein>
    <submittedName>
        <fullName evidence="2">Uncharacterized protein</fullName>
    </submittedName>
</protein>
<evidence type="ECO:0000256" key="1">
    <source>
        <dbReference type="SAM" id="MobiDB-lite"/>
    </source>
</evidence>
<accession>A0A2V2UQ40</accession>
<dbReference type="VEuPathDB" id="TriTrypDB:C3747_743g7"/>
<evidence type="ECO:0000313" key="3">
    <source>
        <dbReference type="Proteomes" id="UP000246078"/>
    </source>
</evidence>
<dbReference type="VEuPathDB" id="TriTrypDB:C4B63_149g67"/>
<sequence length="179" mass="19480">MLDGKKVQKAFHVTTLYLGRDACKDPVLLRQLVGLLGESIELTLTSVASDSKGRRSRCATRERSPAKMFIHTSPSRTRRVFRLCTATSCWTIPMRMTRAAPSTVSPPAHASPGHLSSGSREGHCGARRWLQWHPLPPHAGLVGAGGRGGVSTCFVTASPSVVHDVPTLPWRPRFPHSVL</sequence>
<dbReference type="EMBL" id="PRFC01000743">
    <property type="protein sequence ID" value="PWU84413.1"/>
    <property type="molecule type" value="Genomic_DNA"/>
</dbReference>
<evidence type="ECO:0000313" key="2">
    <source>
        <dbReference type="EMBL" id="PWU84413.1"/>
    </source>
</evidence>
<comment type="caution">
    <text evidence="2">The sequence shown here is derived from an EMBL/GenBank/DDBJ whole genome shotgun (WGS) entry which is preliminary data.</text>
</comment>
<dbReference type="VEuPathDB" id="TriTrypDB:TcCL_Unassigned07082"/>
<dbReference type="VEuPathDB" id="TriTrypDB:TcBrA4_0049020"/>
<gene>
    <name evidence="2" type="ORF">C3747_743g7</name>
</gene>
<organism evidence="2 3">
    <name type="scientific">Trypanosoma cruzi</name>
    <dbReference type="NCBI Taxonomy" id="5693"/>
    <lineage>
        <taxon>Eukaryota</taxon>
        <taxon>Discoba</taxon>
        <taxon>Euglenozoa</taxon>
        <taxon>Kinetoplastea</taxon>
        <taxon>Metakinetoplastina</taxon>
        <taxon>Trypanosomatida</taxon>
        <taxon>Trypanosomatidae</taxon>
        <taxon>Trypanosoma</taxon>
        <taxon>Schizotrypanum</taxon>
    </lineage>
</organism>
<name>A0A2V2UQ40_TRYCR</name>